<comment type="caution">
    <text evidence="3">The sequence shown here is derived from an EMBL/GenBank/DDBJ whole genome shotgun (WGS) entry which is preliminary data.</text>
</comment>
<reference evidence="3 4" key="1">
    <citation type="submission" date="2018-05" db="EMBL/GenBank/DDBJ databases">
        <title>Rhodohalobacter halophilus gen. nov., sp. nov., a moderately halophilic member of the family Balneolaceae.</title>
        <authorList>
            <person name="Liu Z.-W."/>
        </authorList>
    </citation>
    <scope>NUCLEOTIDE SEQUENCE [LARGE SCALE GENOMIC DNA]</scope>
    <source>
        <strain evidence="3 4">8A47</strain>
    </source>
</reference>
<dbReference type="GO" id="GO:0008270">
    <property type="term" value="F:zinc ion binding"/>
    <property type="evidence" value="ECO:0007669"/>
    <property type="project" value="UniProtKB-KW"/>
</dbReference>
<dbReference type="Gene3D" id="2.120.10.30">
    <property type="entry name" value="TolB, C-terminal domain"/>
    <property type="match status" value="1"/>
</dbReference>
<sequence length="366" mass="42087">MVVQNNLFAQNINVESEYLFTVGEQTEFGEPGYLYMPQSVATDSEGRIFVSDHRGRTIHMYTPEGDYLKSFGGPGRGPGEFNRITEIAIDENDNLLVLDRFQFKVTRFNISKDIVEEHFYEDMPEMTTMTLAPLSGDRFASVYVGMEVPDSTESNLNAVRVYQFGENEAKTTHFEIFKHQFDNQIPIEKNMARGIGHKLAPVGGDVLVAGHMVYAGKLFFIDVKSDQVTEAVNPGLKPPYYIEYNIDSISEIPDVAGRISSSGRAGSFRYQVINYSHLIDSSDRRIFHFFRENEERGGTKRDVMEMYDRNGTFLGQTTISDHFDYGQEVRVYYSHIDKTGRLFIRRYFDDRDADVRVYKIRWSDIE</sequence>
<gene>
    <name evidence="3" type="ORF">DDZ15_00880</name>
</gene>
<keyword evidence="1" id="KW-0677">Repeat</keyword>
<dbReference type="EMBL" id="QGGB01000001">
    <property type="protein sequence ID" value="PWN08217.1"/>
    <property type="molecule type" value="Genomic_DNA"/>
</dbReference>
<dbReference type="SUPFAM" id="SSF101898">
    <property type="entry name" value="NHL repeat"/>
    <property type="match status" value="1"/>
</dbReference>
<name>A0A316TUN5_9BACT</name>
<feature type="repeat" description="NHL" evidence="2">
    <location>
        <begin position="25"/>
        <end position="64"/>
    </location>
</feature>
<dbReference type="InterPro" id="IPR001258">
    <property type="entry name" value="NHL_repeat"/>
</dbReference>
<evidence type="ECO:0008006" key="5">
    <source>
        <dbReference type="Google" id="ProtNLM"/>
    </source>
</evidence>
<accession>A0A316TUN5</accession>
<dbReference type="Proteomes" id="UP000245533">
    <property type="component" value="Unassembled WGS sequence"/>
</dbReference>
<protein>
    <recommendedName>
        <fullName evidence="5">6-bladed beta-propeller protein</fullName>
    </recommendedName>
</protein>
<dbReference type="InterPro" id="IPR011042">
    <property type="entry name" value="6-blade_b-propeller_TolB-like"/>
</dbReference>
<evidence type="ECO:0000313" key="4">
    <source>
        <dbReference type="Proteomes" id="UP000245533"/>
    </source>
</evidence>
<evidence type="ECO:0000313" key="3">
    <source>
        <dbReference type="EMBL" id="PWN08217.1"/>
    </source>
</evidence>
<evidence type="ECO:0000256" key="1">
    <source>
        <dbReference type="ARBA" id="ARBA00022737"/>
    </source>
</evidence>
<dbReference type="PANTHER" id="PTHR24104:SF25">
    <property type="entry name" value="PROTEIN LIN-41"/>
    <property type="match status" value="1"/>
</dbReference>
<dbReference type="Pfam" id="PF17170">
    <property type="entry name" value="DUF5128"/>
    <property type="match status" value="1"/>
</dbReference>
<dbReference type="InterPro" id="IPR050952">
    <property type="entry name" value="TRIM-NHL_E3_ligases"/>
</dbReference>
<evidence type="ECO:0000256" key="2">
    <source>
        <dbReference type="PROSITE-ProRule" id="PRU00504"/>
    </source>
</evidence>
<dbReference type="PANTHER" id="PTHR24104">
    <property type="entry name" value="E3 UBIQUITIN-PROTEIN LIGASE NHLRC1-RELATED"/>
    <property type="match status" value="1"/>
</dbReference>
<dbReference type="AlphaFoldDB" id="A0A316TUN5"/>
<dbReference type="PROSITE" id="PS51125">
    <property type="entry name" value="NHL"/>
    <property type="match status" value="1"/>
</dbReference>
<organism evidence="3 4">
    <name type="scientific">Rhodohalobacter mucosus</name>
    <dbReference type="NCBI Taxonomy" id="2079485"/>
    <lineage>
        <taxon>Bacteria</taxon>
        <taxon>Pseudomonadati</taxon>
        <taxon>Balneolota</taxon>
        <taxon>Balneolia</taxon>
        <taxon>Balneolales</taxon>
        <taxon>Balneolaceae</taxon>
        <taxon>Rhodohalobacter</taxon>
    </lineage>
</organism>
<keyword evidence="4" id="KW-1185">Reference proteome</keyword>
<proteinExistence type="predicted"/>